<accession>B9G5I5</accession>
<feature type="chain" id="PRO_5002884582" evidence="2">
    <location>
        <begin position="26"/>
        <end position="185"/>
    </location>
</feature>
<feature type="region of interest" description="Disordered" evidence="1">
    <location>
        <begin position="117"/>
        <end position="162"/>
    </location>
</feature>
<keyword evidence="2" id="KW-0732">Signal</keyword>
<evidence type="ECO:0000313" key="3">
    <source>
        <dbReference type="EMBL" id="EEE50882.1"/>
    </source>
</evidence>
<sequence length="185" mass="20326">MAATTSACLACCLVLLRHPPCPCPAWRLCCTPARLRPATRGRSRQLPGEEGVGGDENRWRSKRGDIVLAALRRSARRGTRRFVLMLFRRQRLVAAEKEADEEEEDIGTALRRSAWWATQTQATPGDGDLAARIGESEPRGKSSEHRSPGEMEEIGKIANGKRRSPDGVVVVALAVQSRSTKQPSN</sequence>
<reference evidence="3" key="1">
    <citation type="journal article" date="2005" name="PLoS Biol.">
        <title>The genomes of Oryza sativa: a history of duplications.</title>
        <authorList>
            <person name="Yu J."/>
            <person name="Wang J."/>
            <person name="Lin W."/>
            <person name="Li S."/>
            <person name="Li H."/>
            <person name="Zhou J."/>
            <person name="Ni P."/>
            <person name="Dong W."/>
            <person name="Hu S."/>
            <person name="Zeng C."/>
            <person name="Zhang J."/>
            <person name="Zhang Y."/>
            <person name="Li R."/>
            <person name="Xu Z."/>
            <person name="Li S."/>
            <person name="Li X."/>
            <person name="Zheng H."/>
            <person name="Cong L."/>
            <person name="Lin L."/>
            <person name="Yin J."/>
            <person name="Geng J."/>
            <person name="Li G."/>
            <person name="Shi J."/>
            <person name="Liu J."/>
            <person name="Lv H."/>
            <person name="Li J."/>
            <person name="Wang J."/>
            <person name="Deng Y."/>
            <person name="Ran L."/>
            <person name="Shi X."/>
            <person name="Wang X."/>
            <person name="Wu Q."/>
            <person name="Li C."/>
            <person name="Ren X."/>
            <person name="Wang J."/>
            <person name="Wang X."/>
            <person name="Li D."/>
            <person name="Liu D."/>
            <person name="Zhang X."/>
            <person name="Ji Z."/>
            <person name="Zhao W."/>
            <person name="Sun Y."/>
            <person name="Zhang Z."/>
            <person name="Bao J."/>
            <person name="Han Y."/>
            <person name="Dong L."/>
            <person name="Ji J."/>
            <person name="Chen P."/>
            <person name="Wu S."/>
            <person name="Liu J."/>
            <person name="Xiao Y."/>
            <person name="Bu D."/>
            <person name="Tan J."/>
            <person name="Yang L."/>
            <person name="Ye C."/>
            <person name="Zhang J."/>
            <person name="Xu J."/>
            <person name="Zhou Y."/>
            <person name="Yu Y."/>
            <person name="Zhang B."/>
            <person name="Zhuang S."/>
            <person name="Wei H."/>
            <person name="Liu B."/>
            <person name="Lei M."/>
            <person name="Yu H."/>
            <person name="Li Y."/>
            <person name="Xu H."/>
            <person name="Wei S."/>
            <person name="He X."/>
            <person name="Fang L."/>
            <person name="Zhang Z."/>
            <person name="Zhang Y."/>
            <person name="Huang X."/>
            <person name="Su Z."/>
            <person name="Tong W."/>
            <person name="Li J."/>
            <person name="Tong Z."/>
            <person name="Li S."/>
            <person name="Ye J."/>
            <person name="Wang L."/>
            <person name="Fang L."/>
            <person name="Lei T."/>
            <person name="Chen C."/>
            <person name="Chen H."/>
            <person name="Xu Z."/>
            <person name="Li H."/>
            <person name="Huang H."/>
            <person name="Zhang F."/>
            <person name="Xu H."/>
            <person name="Li N."/>
            <person name="Zhao C."/>
            <person name="Li S."/>
            <person name="Dong L."/>
            <person name="Huang Y."/>
            <person name="Li L."/>
            <person name="Xi Y."/>
            <person name="Qi Q."/>
            <person name="Li W."/>
            <person name="Zhang B."/>
            <person name="Hu W."/>
            <person name="Zhang Y."/>
            <person name="Tian X."/>
            <person name="Jiao Y."/>
            <person name="Liang X."/>
            <person name="Jin J."/>
            <person name="Gao L."/>
            <person name="Zheng W."/>
            <person name="Hao B."/>
            <person name="Liu S."/>
            <person name="Wang W."/>
            <person name="Yuan L."/>
            <person name="Cao M."/>
            <person name="McDermott J."/>
            <person name="Samudrala R."/>
            <person name="Wang J."/>
            <person name="Wong G.K."/>
            <person name="Yang H."/>
        </authorList>
    </citation>
    <scope>NUCLEOTIDE SEQUENCE [LARGE SCALE GENOMIC DNA]</scope>
</reference>
<gene>
    <name evidence="3" type="ORF">OsJ_31360</name>
</gene>
<dbReference type="EMBL" id="CM000147">
    <property type="protein sequence ID" value="EEE50882.1"/>
    <property type="molecule type" value="Genomic_DNA"/>
</dbReference>
<dbReference type="Proteomes" id="UP000007752">
    <property type="component" value="Chromosome 10"/>
</dbReference>
<organism evidence="3">
    <name type="scientific">Oryza sativa subsp. japonica</name>
    <name type="common">Rice</name>
    <dbReference type="NCBI Taxonomy" id="39947"/>
    <lineage>
        <taxon>Eukaryota</taxon>
        <taxon>Viridiplantae</taxon>
        <taxon>Streptophyta</taxon>
        <taxon>Embryophyta</taxon>
        <taxon>Tracheophyta</taxon>
        <taxon>Spermatophyta</taxon>
        <taxon>Magnoliopsida</taxon>
        <taxon>Liliopsida</taxon>
        <taxon>Poales</taxon>
        <taxon>Poaceae</taxon>
        <taxon>BOP clade</taxon>
        <taxon>Oryzoideae</taxon>
        <taxon>Oryzeae</taxon>
        <taxon>Oryzinae</taxon>
        <taxon>Oryza</taxon>
        <taxon>Oryza sativa</taxon>
    </lineage>
</organism>
<dbReference type="AlphaFoldDB" id="B9G5I5"/>
<name>B9G5I5_ORYSJ</name>
<evidence type="ECO:0000256" key="2">
    <source>
        <dbReference type="SAM" id="SignalP"/>
    </source>
</evidence>
<proteinExistence type="predicted"/>
<feature type="signal peptide" evidence="2">
    <location>
        <begin position="1"/>
        <end position="25"/>
    </location>
</feature>
<reference evidence="3" key="2">
    <citation type="submission" date="2008-12" db="EMBL/GenBank/DDBJ databases">
        <title>Improved gene annotation of the rice (Oryza sativa) genomes.</title>
        <authorList>
            <person name="Wang J."/>
            <person name="Li R."/>
            <person name="Fan W."/>
            <person name="Huang Q."/>
            <person name="Zhang J."/>
            <person name="Zhou Y."/>
            <person name="Hu Y."/>
            <person name="Zi S."/>
            <person name="Li J."/>
            <person name="Ni P."/>
            <person name="Zheng H."/>
            <person name="Zhang Y."/>
            <person name="Zhao M."/>
            <person name="Hao Q."/>
            <person name="McDermott J."/>
            <person name="Samudrala R."/>
            <person name="Kristiansen K."/>
            <person name="Wong G.K.-S."/>
        </authorList>
    </citation>
    <scope>NUCLEOTIDE SEQUENCE</scope>
</reference>
<feature type="compositionally biased region" description="Basic and acidic residues" evidence="1">
    <location>
        <begin position="134"/>
        <end position="155"/>
    </location>
</feature>
<evidence type="ECO:0000256" key="1">
    <source>
        <dbReference type="SAM" id="MobiDB-lite"/>
    </source>
</evidence>
<protein>
    <submittedName>
        <fullName evidence="3">Uncharacterized protein</fullName>
    </submittedName>
</protein>